<evidence type="ECO:0000256" key="4">
    <source>
        <dbReference type="ARBA" id="ARBA00022679"/>
    </source>
</evidence>
<dbReference type="InterPro" id="IPR029056">
    <property type="entry name" value="Ribokinase-like"/>
</dbReference>
<keyword evidence="6 13" id="KW-0547">Nucleotide-binding</keyword>
<evidence type="ECO:0000256" key="7">
    <source>
        <dbReference type="ARBA" id="ARBA00022777"/>
    </source>
</evidence>
<dbReference type="CDD" id="cd01168">
    <property type="entry name" value="adenosine_kinase"/>
    <property type="match status" value="1"/>
</dbReference>
<dbReference type="GO" id="GO:0005829">
    <property type="term" value="C:cytosol"/>
    <property type="evidence" value="ECO:0007669"/>
    <property type="project" value="TreeGrafter"/>
</dbReference>
<dbReference type="InterPro" id="IPR011611">
    <property type="entry name" value="PfkB_dom"/>
</dbReference>
<evidence type="ECO:0000256" key="2">
    <source>
        <dbReference type="ARBA" id="ARBA00010688"/>
    </source>
</evidence>
<comment type="subcellular location">
    <subcellularLocation>
        <location evidence="13">Nucleus</location>
    </subcellularLocation>
</comment>
<comment type="caution">
    <text evidence="15">The sequence shown here is derived from an EMBL/GenBank/DDBJ whole genome shotgun (WGS) entry which is preliminary data.</text>
</comment>
<keyword evidence="16" id="KW-1185">Reference proteome</keyword>
<dbReference type="EMBL" id="NCKU01000192">
    <property type="protein sequence ID" value="RWS16667.1"/>
    <property type="molecule type" value="Genomic_DNA"/>
</dbReference>
<evidence type="ECO:0000313" key="16">
    <source>
        <dbReference type="Proteomes" id="UP000285301"/>
    </source>
</evidence>
<evidence type="ECO:0000256" key="11">
    <source>
        <dbReference type="ARBA" id="ARBA00068771"/>
    </source>
</evidence>
<keyword evidence="7 13" id="KW-0418">Kinase</keyword>
<dbReference type="GO" id="GO:0004001">
    <property type="term" value="F:adenosine kinase activity"/>
    <property type="evidence" value="ECO:0007669"/>
    <property type="project" value="UniProtKB-UniRule"/>
</dbReference>
<evidence type="ECO:0000256" key="8">
    <source>
        <dbReference type="ARBA" id="ARBA00022840"/>
    </source>
</evidence>
<gene>
    <name evidence="15" type="ORF">B4U79_02851</name>
</gene>
<dbReference type="PROSITE" id="PS00584">
    <property type="entry name" value="PFKB_KINASES_2"/>
    <property type="match status" value="1"/>
</dbReference>
<evidence type="ECO:0000256" key="12">
    <source>
        <dbReference type="PIRSR" id="PIRSR601805-1"/>
    </source>
</evidence>
<dbReference type="STRING" id="1965070.A0A443RN38"/>
<sequence length="351" mass="39191">MADSSLREALILGLGNPLLDVSTTVSKEFLDKWGLEPNNAILATDQHQGLVEDLTKNYEVKFIAGGSVQNTMRIIQWLFSKPKVCTFMGCIGNDFFGRCMEFKATEDGVRVVYMTDPKEKTGHCVVLITENGQCRSMCAFLGAANNFKKDHLVKNWEYAEKAKYFYVSGFHIPVSLPSILELANHANSHQDKRFCFNLSAQYISQVFGEQLLSVVPFIDLLFGNETEAAAFAELNKWTDTKDLKEIAKRIANMGKANNNKPRIVIITQGKDPVIVAKQNETETKEYVVKPIEASEIVDTNGAGDAFVGGFLSQFVQDKSIEECVRVGIYAAQQIIRQDGFSTPRFPPQFDT</sequence>
<dbReference type="InterPro" id="IPR002173">
    <property type="entry name" value="Carboh/pur_kinase_PfkB_CS"/>
</dbReference>
<comment type="subunit">
    <text evidence="13">Monomer.</text>
</comment>
<dbReference type="FunFam" id="3.40.1190.20:FF:000076">
    <property type="entry name" value="Adenosine kinase"/>
    <property type="match status" value="1"/>
</dbReference>
<comment type="catalytic activity">
    <reaction evidence="10 13">
        <text>adenosine + ATP = AMP + ADP + H(+)</text>
        <dbReference type="Rhea" id="RHEA:20824"/>
        <dbReference type="ChEBI" id="CHEBI:15378"/>
        <dbReference type="ChEBI" id="CHEBI:16335"/>
        <dbReference type="ChEBI" id="CHEBI:30616"/>
        <dbReference type="ChEBI" id="CHEBI:456215"/>
        <dbReference type="ChEBI" id="CHEBI:456216"/>
        <dbReference type="EC" id="2.7.1.20"/>
    </reaction>
</comment>
<keyword evidence="9 13" id="KW-0460">Magnesium</keyword>
<dbReference type="Gene3D" id="3.30.1110.10">
    <property type="match status" value="1"/>
</dbReference>
<comment type="function">
    <text evidence="13">ATP dependent phosphorylation of adenosine and other related nucleoside analogs to monophosphate derivatives.</text>
</comment>
<dbReference type="EC" id="2.7.1.20" evidence="3 13"/>
<reference evidence="15 16" key="1">
    <citation type="journal article" date="2018" name="Gigascience">
        <title>Genomes of trombidid mites reveal novel predicted allergens and laterally-transferred genes associated with secondary metabolism.</title>
        <authorList>
            <person name="Dong X."/>
            <person name="Chaisiri K."/>
            <person name="Xia D."/>
            <person name="Armstrong S.D."/>
            <person name="Fang Y."/>
            <person name="Donnelly M.J."/>
            <person name="Kadowaki T."/>
            <person name="McGarry J.W."/>
            <person name="Darby A.C."/>
            <person name="Makepeace B.L."/>
        </authorList>
    </citation>
    <scope>NUCLEOTIDE SEQUENCE [LARGE SCALE GENOMIC DNA]</scope>
    <source>
        <strain evidence="15">UoL-WK</strain>
    </source>
</reference>
<accession>A0A443RN38</accession>
<evidence type="ECO:0000259" key="14">
    <source>
        <dbReference type="Pfam" id="PF00294"/>
    </source>
</evidence>
<keyword evidence="4 13" id="KW-0808">Transferase</keyword>
<dbReference type="Proteomes" id="UP000285301">
    <property type="component" value="Unassembled WGS sequence"/>
</dbReference>
<feature type="active site" description="Proton acceptor" evidence="12">
    <location>
        <position position="304"/>
    </location>
</feature>
<dbReference type="InterPro" id="IPR001805">
    <property type="entry name" value="Adenokinase"/>
</dbReference>
<dbReference type="PANTHER" id="PTHR45769">
    <property type="entry name" value="ADENOSINE KINASE"/>
    <property type="match status" value="1"/>
</dbReference>
<dbReference type="GO" id="GO:0006144">
    <property type="term" value="P:purine nucleobase metabolic process"/>
    <property type="evidence" value="ECO:0007669"/>
    <property type="project" value="TreeGrafter"/>
</dbReference>
<comment type="pathway">
    <text evidence="1 13">Purine metabolism; AMP biosynthesis via salvage pathway; AMP from adenosine: step 1/1.</text>
</comment>
<comment type="similarity">
    <text evidence="2 13">Belongs to the carbohydrate kinase PfkB family.</text>
</comment>
<evidence type="ECO:0000256" key="3">
    <source>
        <dbReference type="ARBA" id="ARBA00012119"/>
    </source>
</evidence>
<dbReference type="GO" id="GO:0006166">
    <property type="term" value="P:purine ribonucleoside salvage"/>
    <property type="evidence" value="ECO:0007669"/>
    <property type="project" value="UniProtKB-KW"/>
</dbReference>
<dbReference type="Gene3D" id="3.40.1190.20">
    <property type="match status" value="1"/>
</dbReference>
<evidence type="ECO:0000256" key="13">
    <source>
        <dbReference type="RuleBase" id="RU368116"/>
    </source>
</evidence>
<dbReference type="AlphaFoldDB" id="A0A443RN38"/>
<evidence type="ECO:0000256" key="10">
    <source>
        <dbReference type="ARBA" id="ARBA00051362"/>
    </source>
</evidence>
<keyword evidence="8 13" id="KW-0067">ATP-binding</keyword>
<evidence type="ECO:0000313" key="15">
    <source>
        <dbReference type="EMBL" id="RWS16667.1"/>
    </source>
</evidence>
<organism evidence="15 16">
    <name type="scientific">Dinothrombium tinctorium</name>
    <dbReference type="NCBI Taxonomy" id="1965070"/>
    <lineage>
        <taxon>Eukaryota</taxon>
        <taxon>Metazoa</taxon>
        <taxon>Ecdysozoa</taxon>
        <taxon>Arthropoda</taxon>
        <taxon>Chelicerata</taxon>
        <taxon>Arachnida</taxon>
        <taxon>Acari</taxon>
        <taxon>Acariformes</taxon>
        <taxon>Trombidiformes</taxon>
        <taxon>Prostigmata</taxon>
        <taxon>Anystina</taxon>
        <taxon>Parasitengona</taxon>
        <taxon>Trombidioidea</taxon>
        <taxon>Trombidiidae</taxon>
        <taxon>Dinothrombium</taxon>
    </lineage>
</organism>
<dbReference type="OrthoDB" id="432447at2759"/>
<keyword evidence="13" id="KW-0539">Nucleus</keyword>
<evidence type="ECO:0000256" key="5">
    <source>
        <dbReference type="ARBA" id="ARBA00022726"/>
    </source>
</evidence>
<dbReference type="UniPathway" id="UPA00588">
    <property type="reaction ID" value="UER00659"/>
</dbReference>
<dbReference type="GO" id="GO:0005634">
    <property type="term" value="C:nucleus"/>
    <property type="evidence" value="ECO:0007669"/>
    <property type="project" value="UniProtKB-SubCell"/>
</dbReference>
<dbReference type="GO" id="GO:0005524">
    <property type="term" value="F:ATP binding"/>
    <property type="evidence" value="ECO:0007669"/>
    <property type="project" value="UniProtKB-UniRule"/>
</dbReference>
<evidence type="ECO:0000256" key="9">
    <source>
        <dbReference type="ARBA" id="ARBA00022842"/>
    </source>
</evidence>
<dbReference type="SUPFAM" id="SSF53613">
    <property type="entry name" value="Ribokinase-like"/>
    <property type="match status" value="1"/>
</dbReference>
<protein>
    <recommendedName>
        <fullName evidence="11 13">Adenosine kinase</fullName>
        <shortName evidence="13">AK</shortName>
        <ecNumber evidence="3 13">2.7.1.20</ecNumber>
    </recommendedName>
    <alternativeName>
        <fullName evidence="13">Adenosine 5'-phosphotransferase</fullName>
    </alternativeName>
</protein>
<evidence type="ECO:0000256" key="6">
    <source>
        <dbReference type="ARBA" id="ARBA00022741"/>
    </source>
</evidence>
<dbReference type="GO" id="GO:0044209">
    <property type="term" value="P:AMP salvage"/>
    <property type="evidence" value="ECO:0007669"/>
    <property type="project" value="UniProtKB-UniRule"/>
</dbReference>
<proteinExistence type="inferred from homology"/>
<comment type="cofactor">
    <cofactor evidence="13">
        <name>Mg(2+)</name>
        <dbReference type="ChEBI" id="CHEBI:18420"/>
    </cofactor>
    <text evidence="13">Binds 3 Mg(2+) ions per subunit.</text>
</comment>
<keyword evidence="5 13" id="KW-0660">Purine salvage</keyword>
<dbReference type="Pfam" id="PF00294">
    <property type="entry name" value="PfkB"/>
    <property type="match status" value="1"/>
</dbReference>
<dbReference type="PANTHER" id="PTHR45769:SF3">
    <property type="entry name" value="ADENOSINE KINASE"/>
    <property type="match status" value="1"/>
</dbReference>
<name>A0A443RN38_9ACAR</name>
<dbReference type="PRINTS" id="PR00989">
    <property type="entry name" value="ADENOKINASE"/>
</dbReference>
<feature type="domain" description="Carbohydrate kinase PfkB" evidence="14">
    <location>
        <begin position="32"/>
        <end position="342"/>
    </location>
</feature>
<evidence type="ECO:0000256" key="1">
    <source>
        <dbReference type="ARBA" id="ARBA00004801"/>
    </source>
</evidence>